<gene>
    <name evidence="1" type="ORF">JG688_00018309</name>
</gene>
<sequence>MKTFITQQDEIGVPPRTILANMKKQNALKKVRRDNGTKNSIKSVREMVRANFYYSGIGENKTFPFGYKLDKDGFAHVGTGEDHDPFIIGITPVSMIDSCIEFASPGGCSLFHADATFKLSDIGYPVTEWLRQSYL</sequence>
<organism evidence="1 2">
    <name type="scientific">Phytophthora aleatoria</name>
    <dbReference type="NCBI Taxonomy" id="2496075"/>
    <lineage>
        <taxon>Eukaryota</taxon>
        <taxon>Sar</taxon>
        <taxon>Stramenopiles</taxon>
        <taxon>Oomycota</taxon>
        <taxon>Peronosporomycetes</taxon>
        <taxon>Peronosporales</taxon>
        <taxon>Peronosporaceae</taxon>
        <taxon>Phytophthora</taxon>
    </lineage>
</organism>
<dbReference type="Proteomes" id="UP000709295">
    <property type="component" value="Unassembled WGS sequence"/>
</dbReference>
<dbReference type="EMBL" id="JAENGY010003257">
    <property type="protein sequence ID" value="KAG6942112.1"/>
    <property type="molecule type" value="Genomic_DNA"/>
</dbReference>
<name>A0A8J5I269_9STRA</name>
<dbReference type="AlphaFoldDB" id="A0A8J5I269"/>
<comment type="caution">
    <text evidence="1">The sequence shown here is derived from an EMBL/GenBank/DDBJ whole genome shotgun (WGS) entry which is preliminary data.</text>
</comment>
<evidence type="ECO:0000313" key="2">
    <source>
        <dbReference type="Proteomes" id="UP000709295"/>
    </source>
</evidence>
<proteinExistence type="predicted"/>
<reference evidence="1" key="1">
    <citation type="submission" date="2021-01" db="EMBL/GenBank/DDBJ databases">
        <title>Phytophthora aleatoria, a newly-described species from Pinus radiata is distinct from Phytophthora cactorum isolates based on comparative genomics.</title>
        <authorList>
            <person name="Mcdougal R."/>
            <person name="Panda P."/>
            <person name="Williams N."/>
            <person name="Studholme D.J."/>
        </authorList>
    </citation>
    <scope>NUCLEOTIDE SEQUENCE</scope>
    <source>
        <strain evidence="1">NZFS 4037</strain>
    </source>
</reference>
<protein>
    <submittedName>
        <fullName evidence="1">Uncharacterized protein</fullName>
    </submittedName>
</protein>
<keyword evidence="2" id="KW-1185">Reference proteome</keyword>
<accession>A0A8J5I269</accession>
<evidence type="ECO:0000313" key="1">
    <source>
        <dbReference type="EMBL" id="KAG6942112.1"/>
    </source>
</evidence>